<dbReference type="WBParaSite" id="GPLIN_000368100">
    <property type="protein sequence ID" value="GPLIN_000368100"/>
    <property type="gene ID" value="GPLIN_000368100"/>
</dbReference>
<reference evidence="2" key="1">
    <citation type="submission" date="2014-05" db="EMBL/GenBank/DDBJ databases">
        <title>The genome and life-stage specific transcriptomes of Globodera pallida elucidate key aspects of plant parasitism by a cyst nematode.</title>
        <authorList>
            <person name="Cotton J.A."/>
            <person name="Lilley C.J."/>
            <person name="Jones L.M."/>
            <person name="Kikuchi T."/>
            <person name="Reid A.J."/>
            <person name="Thorpe P."/>
            <person name="Tsai I.J."/>
            <person name="Beasley H."/>
            <person name="Blok V."/>
            <person name="Cock P.J.A."/>
            <person name="Van den Akker S.E."/>
            <person name="Holroyd N."/>
            <person name="Hunt M."/>
            <person name="Mantelin S."/>
            <person name="Naghra H."/>
            <person name="Pain A."/>
            <person name="Palomares-Rius J.E."/>
            <person name="Zarowiecki M."/>
            <person name="Berriman M."/>
            <person name="Jones J.T."/>
            <person name="Urwin P.E."/>
        </authorList>
    </citation>
    <scope>NUCLEOTIDE SEQUENCE [LARGE SCALE GENOMIC DNA]</scope>
    <source>
        <strain evidence="2">Lindley</strain>
    </source>
</reference>
<evidence type="ECO:0000313" key="3">
    <source>
        <dbReference type="WBParaSite" id="GPLIN_000368100"/>
    </source>
</evidence>
<dbReference type="GO" id="GO:0008270">
    <property type="term" value="F:zinc ion binding"/>
    <property type="evidence" value="ECO:0007669"/>
    <property type="project" value="InterPro"/>
</dbReference>
<dbReference type="InterPro" id="IPR001878">
    <property type="entry name" value="Znf_CCHC"/>
</dbReference>
<dbReference type="Gene3D" id="4.10.60.10">
    <property type="entry name" value="Zinc finger, CCHC-type"/>
    <property type="match status" value="1"/>
</dbReference>
<dbReference type="Proteomes" id="UP000050741">
    <property type="component" value="Unassembled WGS sequence"/>
</dbReference>
<dbReference type="GO" id="GO:0003676">
    <property type="term" value="F:nucleic acid binding"/>
    <property type="evidence" value="ECO:0007669"/>
    <property type="project" value="InterPro"/>
</dbReference>
<feature type="domain" description="CCHC-type" evidence="1">
    <location>
        <begin position="199"/>
        <end position="215"/>
    </location>
</feature>
<feature type="domain" description="CCHC-type" evidence="1">
    <location>
        <begin position="157"/>
        <end position="173"/>
    </location>
</feature>
<dbReference type="AlphaFoldDB" id="A0A183BSU5"/>
<evidence type="ECO:0000313" key="2">
    <source>
        <dbReference type="Proteomes" id="UP000050741"/>
    </source>
</evidence>
<dbReference type="SMART" id="SM00343">
    <property type="entry name" value="ZnF_C2HC"/>
    <property type="match status" value="2"/>
</dbReference>
<reference evidence="3" key="2">
    <citation type="submission" date="2016-06" db="UniProtKB">
        <authorList>
            <consortium name="WormBaseParasite"/>
        </authorList>
    </citation>
    <scope>IDENTIFICATION</scope>
</reference>
<organism evidence="2 3">
    <name type="scientific">Globodera pallida</name>
    <name type="common">Potato cyst nematode worm</name>
    <name type="synonym">Heterodera pallida</name>
    <dbReference type="NCBI Taxonomy" id="36090"/>
    <lineage>
        <taxon>Eukaryota</taxon>
        <taxon>Metazoa</taxon>
        <taxon>Ecdysozoa</taxon>
        <taxon>Nematoda</taxon>
        <taxon>Chromadorea</taxon>
        <taxon>Rhabditida</taxon>
        <taxon>Tylenchina</taxon>
        <taxon>Tylenchomorpha</taxon>
        <taxon>Tylenchoidea</taxon>
        <taxon>Heteroderidae</taxon>
        <taxon>Heteroderinae</taxon>
        <taxon>Globodera</taxon>
    </lineage>
</organism>
<protein>
    <submittedName>
        <fullName evidence="3">CCHC-type domain-containing protein</fullName>
    </submittedName>
</protein>
<sequence length="270" mass="31094">MYHLAHWPAARLAELYPNKFAVEKLDASNEKVRRLLREEEQPGIVAEKARLLADMDVKFCPAGLLSQFYPNKFAVEKLDASNEKVRRLLREEEQPEIVVEKAKPEIVVEKARPLRCPCCHGFHKASACYIDKGVVKTLVRWLEKEPTWHITYMFNKGCVACHQRGHIPVNCDVLLKWVKQLKASALLPNPMPELCTSELCFACLTIGHRVQHCPQRRLRAGFLNLRQEVGDSQRGNYLVKTGSCIRRVNYHHKEDRIRFQREQASASATK</sequence>
<name>A0A183BSU5_GLOPA</name>
<keyword evidence="2" id="KW-1185">Reference proteome</keyword>
<accession>A0A183BSU5</accession>
<proteinExistence type="predicted"/>
<evidence type="ECO:0000259" key="1">
    <source>
        <dbReference type="SMART" id="SM00343"/>
    </source>
</evidence>